<dbReference type="STRING" id="1229662.W3WKJ7"/>
<protein>
    <recommendedName>
        <fullName evidence="2">Thioredoxin domain-containing protein</fullName>
    </recommendedName>
</protein>
<dbReference type="GO" id="GO:0005829">
    <property type="term" value="C:cytosol"/>
    <property type="evidence" value="ECO:0007669"/>
    <property type="project" value="TreeGrafter"/>
</dbReference>
<dbReference type="GeneID" id="19279282"/>
<dbReference type="PANTHER" id="PTHR12452">
    <property type="entry name" value="42-9-9 PROTEIN-RELATED"/>
    <property type="match status" value="1"/>
</dbReference>
<dbReference type="AlphaFoldDB" id="W3WKJ7"/>
<comment type="similarity">
    <text evidence="1">Belongs to the thioredoxin family.</text>
</comment>
<reference evidence="4" key="1">
    <citation type="journal article" date="2015" name="BMC Genomics">
        <title>Genomic and transcriptomic analysis of the endophytic fungus Pestalotiopsis fici reveals its lifestyle and high potential for synthesis of natural products.</title>
        <authorList>
            <person name="Wang X."/>
            <person name="Zhang X."/>
            <person name="Liu L."/>
            <person name="Xiang M."/>
            <person name="Wang W."/>
            <person name="Sun X."/>
            <person name="Che Y."/>
            <person name="Guo L."/>
            <person name="Liu G."/>
            <person name="Guo L."/>
            <person name="Wang C."/>
            <person name="Yin W.B."/>
            <person name="Stadler M."/>
            <person name="Zhang X."/>
            <person name="Liu X."/>
        </authorList>
    </citation>
    <scope>NUCLEOTIDE SEQUENCE [LARGE SCALE GENOMIC DNA]</scope>
    <source>
        <strain evidence="4">W106-1 / CGMCC3.15140</strain>
    </source>
</reference>
<evidence type="ECO:0000313" key="4">
    <source>
        <dbReference type="Proteomes" id="UP000030651"/>
    </source>
</evidence>
<sequence>MVLVNTATSSLPSSWQGLTDRLSNVGDSAYIFFICDNDASTGKPWCPDVRAAIPVVQKYFEKRPEEILVVSVGQLPQWKSPDSIFRTKWDLKAIPTLVKYTRTQDGVSQQQVVEKDVKDEGLLKALVHS</sequence>
<dbReference type="InParanoid" id="W3WKJ7"/>
<dbReference type="InterPro" id="IPR045108">
    <property type="entry name" value="TXNDC17-like"/>
</dbReference>
<dbReference type="OrthoDB" id="78947at2759"/>
<dbReference type="KEGG" id="pfy:PFICI_14269"/>
<dbReference type="GO" id="GO:0047134">
    <property type="term" value="F:protein-disulfide reductase [NAD(P)H] activity"/>
    <property type="evidence" value="ECO:0007669"/>
    <property type="project" value="InterPro"/>
</dbReference>
<proteinExistence type="inferred from homology"/>
<dbReference type="EMBL" id="KI912120">
    <property type="protein sequence ID" value="ETS74403.1"/>
    <property type="molecule type" value="Genomic_DNA"/>
</dbReference>
<dbReference type="PANTHER" id="PTHR12452:SF0">
    <property type="entry name" value="THIOREDOXIN DOMAIN-CONTAINING PROTEIN 17"/>
    <property type="match status" value="1"/>
</dbReference>
<evidence type="ECO:0000256" key="1">
    <source>
        <dbReference type="ARBA" id="ARBA00008987"/>
    </source>
</evidence>
<dbReference type="Gene3D" id="3.40.30.10">
    <property type="entry name" value="Glutaredoxin"/>
    <property type="match status" value="1"/>
</dbReference>
<dbReference type="RefSeq" id="XP_007841041.1">
    <property type="nucleotide sequence ID" value="XM_007842850.1"/>
</dbReference>
<dbReference type="SUPFAM" id="SSF52833">
    <property type="entry name" value="Thioredoxin-like"/>
    <property type="match status" value="1"/>
</dbReference>
<dbReference type="InterPro" id="IPR036249">
    <property type="entry name" value="Thioredoxin-like_sf"/>
</dbReference>
<feature type="domain" description="Thioredoxin" evidence="2">
    <location>
        <begin position="21"/>
        <end position="116"/>
    </location>
</feature>
<dbReference type="InterPro" id="IPR010357">
    <property type="entry name" value="TXNDC17_dom"/>
</dbReference>
<keyword evidence="4" id="KW-1185">Reference proteome</keyword>
<gene>
    <name evidence="3" type="ORF">PFICI_14269</name>
</gene>
<evidence type="ECO:0000313" key="3">
    <source>
        <dbReference type="EMBL" id="ETS74403.1"/>
    </source>
</evidence>
<accession>W3WKJ7</accession>
<evidence type="ECO:0000259" key="2">
    <source>
        <dbReference type="Pfam" id="PF06110"/>
    </source>
</evidence>
<dbReference type="eggNOG" id="KOG3425">
    <property type="taxonomic scope" value="Eukaryota"/>
</dbReference>
<dbReference type="HOGENOM" id="CLU_120161_0_0_1"/>
<name>W3WKJ7_PESFW</name>
<organism evidence="3 4">
    <name type="scientific">Pestalotiopsis fici (strain W106-1 / CGMCC3.15140)</name>
    <dbReference type="NCBI Taxonomy" id="1229662"/>
    <lineage>
        <taxon>Eukaryota</taxon>
        <taxon>Fungi</taxon>
        <taxon>Dikarya</taxon>
        <taxon>Ascomycota</taxon>
        <taxon>Pezizomycotina</taxon>
        <taxon>Sordariomycetes</taxon>
        <taxon>Xylariomycetidae</taxon>
        <taxon>Amphisphaeriales</taxon>
        <taxon>Sporocadaceae</taxon>
        <taxon>Pestalotiopsis</taxon>
    </lineage>
</organism>
<dbReference type="Proteomes" id="UP000030651">
    <property type="component" value="Unassembled WGS sequence"/>
</dbReference>
<dbReference type="Pfam" id="PF06110">
    <property type="entry name" value="TXD17-like_Trx"/>
    <property type="match status" value="1"/>
</dbReference>